<keyword evidence="6" id="KW-0472">Membrane</keyword>
<feature type="transmembrane region" description="Helical" evidence="6">
    <location>
        <begin position="96"/>
        <end position="117"/>
    </location>
</feature>
<evidence type="ECO:0000256" key="6">
    <source>
        <dbReference type="SAM" id="Phobius"/>
    </source>
</evidence>
<dbReference type="InterPro" id="IPR038318">
    <property type="entry name" value="KdpD_sf"/>
</dbReference>
<dbReference type="SMART" id="SM00387">
    <property type="entry name" value="HATPase_c"/>
    <property type="match status" value="1"/>
</dbReference>
<dbReference type="CDD" id="cd00082">
    <property type="entry name" value="HisKA"/>
    <property type="match status" value="1"/>
</dbReference>
<keyword evidence="4" id="KW-0418">Kinase</keyword>
<evidence type="ECO:0000256" key="5">
    <source>
        <dbReference type="PROSITE-ProRule" id="PRU00169"/>
    </source>
</evidence>
<dbReference type="InterPro" id="IPR035965">
    <property type="entry name" value="PAS-like_dom_sf"/>
</dbReference>
<dbReference type="PROSITE" id="PS50110">
    <property type="entry name" value="RESPONSE_REGULATORY"/>
    <property type="match status" value="1"/>
</dbReference>
<dbReference type="InterPro" id="IPR003661">
    <property type="entry name" value="HisK_dim/P_dom"/>
</dbReference>
<dbReference type="Gene3D" id="1.20.120.620">
    <property type="entry name" value="Backbone structure of the membrane domain of e. Coli histidine kinase receptor kdpd"/>
    <property type="match status" value="1"/>
</dbReference>
<feature type="transmembrane region" description="Helical" evidence="6">
    <location>
        <begin position="20"/>
        <end position="41"/>
    </location>
</feature>
<gene>
    <name evidence="9" type="ORF">DZC75_11965</name>
</gene>
<dbReference type="Pfam" id="PF08448">
    <property type="entry name" value="PAS_4"/>
    <property type="match status" value="1"/>
</dbReference>
<evidence type="ECO:0000256" key="4">
    <source>
        <dbReference type="ARBA" id="ARBA00022777"/>
    </source>
</evidence>
<sequence>MTRFIGWTARVIKRWNGAQLSVLMRYLGALAVVALCSFARSQMPATALPYLFFIPGLMLIGFWFGIGPSALGCTLAVLAAQYFFIGPIGFEADWGSWANSASFGLVTFAMAVVCALFRRNLRALGQANHRLAAEAQRRKDERDGVWNVSPDLICTLSENGAVLAMNPAWEIHTGWTDQQLRDGAFYSLIAPSQIADALRSLSERSIAELDTQSVRSDGQPLLLNWRIAGRAGRYFAIARDVTQYRERQQAFEQVSSQLQQSQKMQALGQLTGGLAHDFNNLLTVITSTQDMIEKRLAQGRHAELPRYVTLSRTATRRASSLTQRLLAYARRQPPASEAVDPALLIDDMKDLISRTLTPQIDFQVLPACATVLCYCDVHQLESAVMNLCLNARDAMPQGGRLQVEVGVSTVNSEQADAELRAGEYVLIRVSDSGSGMPPSVAERAFEPFFTTKPLGSGTGLGLSLVRDFVRQAGGAARIESALGQGTVVSLFLPVYQGATATDIAEDSPQVLHPEHRSRGMALVLDDEAAIRELVGEVLRDMGLQVTEAATAEQALTCIDELTALELIVTDLILPGGIKGDAVADRAQAIHPQARVLFISGFIDATTEIEYRQGQVMRLAKPFTVHQLQASVGRLLDQQNSTPQKDDSCSMS</sequence>
<proteinExistence type="predicted"/>
<name>A0AAI8KBX7_9PSED</name>
<evidence type="ECO:0000256" key="1">
    <source>
        <dbReference type="ARBA" id="ARBA00000085"/>
    </source>
</evidence>
<keyword evidence="3 5" id="KW-0597">Phosphoprotein</keyword>
<dbReference type="RefSeq" id="WP_052192067.1">
    <property type="nucleotide sequence ID" value="NZ_CP009747.1"/>
</dbReference>
<reference evidence="9 10" key="1">
    <citation type="submission" date="2018-08" db="EMBL/GenBank/DDBJ databases">
        <authorList>
            <person name="Lee Y."/>
            <person name="Kakembo D."/>
        </authorList>
    </citation>
    <scope>NUCLEOTIDE SEQUENCE [LARGE SCALE GENOMIC DNA]</scope>
    <source>
        <strain evidence="9 10">JBCS1880</strain>
    </source>
</reference>
<keyword evidence="6" id="KW-1133">Transmembrane helix</keyword>
<dbReference type="CDD" id="cd00130">
    <property type="entry name" value="PAS"/>
    <property type="match status" value="1"/>
</dbReference>
<dbReference type="SMART" id="SM00091">
    <property type="entry name" value="PAS"/>
    <property type="match status" value="1"/>
</dbReference>
<evidence type="ECO:0000259" key="8">
    <source>
        <dbReference type="PROSITE" id="PS50110"/>
    </source>
</evidence>
<dbReference type="InterPro" id="IPR036097">
    <property type="entry name" value="HisK_dim/P_sf"/>
</dbReference>
<dbReference type="Pfam" id="PF02518">
    <property type="entry name" value="HATPase_c"/>
    <property type="match status" value="1"/>
</dbReference>
<dbReference type="GO" id="GO:0005524">
    <property type="term" value="F:ATP binding"/>
    <property type="evidence" value="ECO:0007669"/>
    <property type="project" value="UniProtKB-KW"/>
</dbReference>
<dbReference type="InterPro" id="IPR001789">
    <property type="entry name" value="Sig_transdc_resp-reg_receiver"/>
</dbReference>
<feature type="modified residue" description="4-aspartylphosphate" evidence="5">
    <location>
        <position position="570"/>
    </location>
</feature>
<dbReference type="InterPro" id="IPR013656">
    <property type="entry name" value="PAS_4"/>
</dbReference>
<dbReference type="InterPro" id="IPR004358">
    <property type="entry name" value="Sig_transdc_His_kin-like_C"/>
</dbReference>
<dbReference type="InterPro" id="IPR005467">
    <property type="entry name" value="His_kinase_dom"/>
</dbReference>
<dbReference type="PANTHER" id="PTHR43065:SF42">
    <property type="entry name" value="TWO-COMPONENT SENSOR PPRA"/>
    <property type="match status" value="1"/>
</dbReference>
<dbReference type="NCBIfam" id="TIGR00229">
    <property type="entry name" value="sensory_box"/>
    <property type="match status" value="1"/>
</dbReference>
<dbReference type="Proteomes" id="UP000258127">
    <property type="component" value="Chromosome"/>
</dbReference>
<feature type="domain" description="Histidine kinase" evidence="7">
    <location>
        <begin position="273"/>
        <end position="496"/>
    </location>
</feature>
<protein>
    <recommendedName>
        <fullName evidence="2">histidine kinase</fullName>
        <ecNumber evidence="2">2.7.13.3</ecNumber>
    </recommendedName>
</protein>
<evidence type="ECO:0000313" key="10">
    <source>
        <dbReference type="Proteomes" id="UP000258127"/>
    </source>
</evidence>
<dbReference type="PANTHER" id="PTHR43065">
    <property type="entry name" value="SENSOR HISTIDINE KINASE"/>
    <property type="match status" value="1"/>
</dbReference>
<dbReference type="EMBL" id="CP031641">
    <property type="protein sequence ID" value="AXO88674.1"/>
    <property type="molecule type" value="Genomic_DNA"/>
</dbReference>
<accession>A0AAI8KBX7</accession>
<dbReference type="InterPro" id="IPR036890">
    <property type="entry name" value="HATPase_C_sf"/>
</dbReference>
<dbReference type="InterPro" id="IPR003594">
    <property type="entry name" value="HATPase_dom"/>
</dbReference>
<dbReference type="PRINTS" id="PR00344">
    <property type="entry name" value="BCTRLSENSOR"/>
</dbReference>
<dbReference type="PROSITE" id="PS50109">
    <property type="entry name" value="HIS_KIN"/>
    <property type="match status" value="1"/>
</dbReference>
<evidence type="ECO:0000313" key="9">
    <source>
        <dbReference type="EMBL" id="AXO88674.1"/>
    </source>
</evidence>
<feature type="domain" description="Response regulatory" evidence="8">
    <location>
        <begin position="520"/>
        <end position="635"/>
    </location>
</feature>
<dbReference type="SUPFAM" id="SSF55785">
    <property type="entry name" value="PYP-like sensor domain (PAS domain)"/>
    <property type="match status" value="1"/>
</dbReference>
<dbReference type="Pfam" id="PF00072">
    <property type="entry name" value="Response_reg"/>
    <property type="match status" value="1"/>
</dbReference>
<dbReference type="Gene3D" id="3.30.565.10">
    <property type="entry name" value="Histidine kinase-like ATPase, C-terminal domain"/>
    <property type="match status" value="1"/>
</dbReference>
<comment type="catalytic activity">
    <reaction evidence="1">
        <text>ATP + protein L-histidine = ADP + protein N-phospho-L-histidine.</text>
        <dbReference type="EC" id="2.7.13.3"/>
    </reaction>
</comment>
<keyword evidence="4" id="KW-0808">Transferase</keyword>
<dbReference type="SMART" id="SM00388">
    <property type="entry name" value="HisKA"/>
    <property type="match status" value="1"/>
</dbReference>
<evidence type="ECO:0000256" key="3">
    <source>
        <dbReference type="ARBA" id="ARBA00022553"/>
    </source>
</evidence>
<dbReference type="InterPro" id="IPR011006">
    <property type="entry name" value="CheY-like_superfamily"/>
</dbReference>
<dbReference type="SMART" id="SM00448">
    <property type="entry name" value="REC"/>
    <property type="match status" value="1"/>
</dbReference>
<dbReference type="EC" id="2.7.13.3" evidence="2"/>
<dbReference type="Gene3D" id="3.30.450.20">
    <property type="entry name" value="PAS domain"/>
    <property type="match status" value="1"/>
</dbReference>
<feature type="transmembrane region" description="Helical" evidence="6">
    <location>
        <begin position="71"/>
        <end position="90"/>
    </location>
</feature>
<evidence type="ECO:0000256" key="2">
    <source>
        <dbReference type="ARBA" id="ARBA00012438"/>
    </source>
</evidence>
<organism evidence="9 10">
    <name type="scientific">Pseudomonas parafulva</name>
    <dbReference type="NCBI Taxonomy" id="157782"/>
    <lineage>
        <taxon>Bacteria</taxon>
        <taxon>Pseudomonadati</taxon>
        <taxon>Pseudomonadota</taxon>
        <taxon>Gammaproteobacteria</taxon>
        <taxon>Pseudomonadales</taxon>
        <taxon>Pseudomonadaceae</taxon>
        <taxon>Pseudomonas</taxon>
    </lineage>
</organism>
<dbReference type="SUPFAM" id="SSF55874">
    <property type="entry name" value="ATPase domain of HSP90 chaperone/DNA topoisomerase II/histidine kinase"/>
    <property type="match status" value="1"/>
</dbReference>
<keyword evidence="10" id="KW-1185">Reference proteome</keyword>
<dbReference type="AlphaFoldDB" id="A0AAI8KBX7"/>
<dbReference type="SUPFAM" id="SSF52172">
    <property type="entry name" value="CheY-like"/>
    <property type="match status" value="1"/>
</dbReference>
<dbReference type="InterPro" id="IPR000014">
    <property type="entry name" value="PAS"/>
</dbReference>
<keyword evidence="6" id="KW-0812">Transmembrane</keyword>
<dbReference type="SUPFAM" id="SSF47384">
    <property type="entry name" value="Homodimeric domain of signal transducing histidine kinase"/>
    <property type="match status" value="1"/>
</dbReference>
<dbReference type="Gene3D" id="1.10.287.130">
    <property type="match status" value="1"/>
</dbReference>
<evidence type="ECO:0000259" key="7">
    <source>
        <dbReference type="PROSITE" id="PS50109"/>
    </source>
</evidence>
<dbReference type="GO" id="GO:0000155">
    <property type="term" value="F:phosphorelay sensor kinase activity"/>
    <property type="evidence" value="ECO:0007669"/>
    <property type="project" value="InterPro"/>
</dbReference>
<dbReference type="GO" id="GO:0016020">
    <property type="term" value="C:membrane"/>
    <property type="evidence" value="ECO:0007669"/>
    <property type="project" value="UniProtKB-SubCell"/>
</dbReference>
<dbReference type="Gene3D" id="3.40.50.2300">
    <property type="match status" value="1"/>
</dbReference>